<sequence length="52" mass="5809">MQNPHLYGAKLNLQSFRTESKSGKIPSPIKLRHNQNGLKFINLACKFASPLA</sequence>
<comment type="caution">
    <text evidence="1">The sequence shown here is derived from an EMBL/GenBank/DDBJ whole genome shotgun (WGS) entry which is preliminary data.</text>
</comment>
<protein>
    <submittedName>
        <fullName evidence="1">Uncharacterized protein</fullName>
    </submittedName>
</protein>
<dbReference type="EMBL" id="ACFU01000032">
    <property type="protein sequence ID" value="EEF12942.1"/>
    <property type="molecule type" value="Genomic_DNA"/>
</dbReference>
<organism evidence="1 2">
    <name type="scientific">Campylobacter rectus RM3267</name>
    <dbReference type="NCBI Taxonomy" id="553218"/>
    <lineage>
        <taxon>Bacteria</taxon>
        <taxon>Pseudomonadati</taxon>
        <taxon>Campylobacterota</taxon>
        <taxon>Epsilonproteobacteria</taxon>
        <taxon>Campylobacterales</taxon>
        <taxon>Campylobacteraceae</taxon>
        <taxon>Campylobacter</taxon>
    </lineage>
</organism>
<dbReference type="AlphaFoldDB" id="B9D4Y8"/>
<reference evidence="1 2" key="1">
    <citation type="submission" date="2008-08" db="EMBL/GenBank/DDBJ databases">
        <authorList>
            <person name="Madupu R."/>
            <person name="Durkin A.S."/>
            <person name="Torralba M."/>
            <person name="Methe B."/>
            <person name="Sutton G.G."/>
            <person name="Strausberg R.L."/>
            <person name="Nelson K.E."/>
        </authorList>
    </citation>
    <scope>NUCLEOTIDE SEQUENCE [LARGE SCALE GENOMIC DNA]</scope>
    <source>
        <strain evidence="1 2">RM3267</strain>
    </source>
</reference>
<gene>
    <name evidence="1" type="ORF">CAMRE0001_3230</name>
</gene>
<evidence type="ECO:0000313" key="2">
    <source>
        <dbReference type="Proteomes" id="UP000003082"/>
    </source>
</evidence>
<evidence type="ECO:0000313" key="1">
    <source>
        <dbReference type="EMBL" id="EEF12942.1"/>
    </source>
</evidence>
<dbReference type="STRING" id="553218.CAMRE0001_3230"/>
<name>B9D4Y8_CAMRE</name>
<proteinExistence type="predicted"/>
<accession>B9D4Y8</accession>
<keyword evidence="2" id="KW-1185">Reference proteome</keyword>
<dbReference type="Proteomes" id="UP000003082">
    <property type="component" value="Unassembled WGS sequence"/>
</dbReference>